<dbReference type="EMBL" id="BDCO01000003">
    <property type="protein sequence ID" value="GAT35393.1"/>
    <property type="molecule type" value="Genomic_DNA"/>
</dbReference>
<reference evidence="2" key="1">
    <citation type="journal article" date="2017" name="Genome Announc.">
        <title>Draft Genome Sequence of Terrimicrobium sacchariphilum NM-5T, a Facultative Anaerobic Soil Bacterium of the Class Spartobacteria.</title>
        <authorList>
            <person name="Qiu Y.L."/>
            <person name="Tourlousse D.M."/>
            <person name="Matsuura N."/>
            <person name="Ohashi A."/>
            <person name="Sekiguchi Y."/>
        </authorList>
    </citation>
    <scope>NUCLEOTIDE SEQUENCE [LARGE SCALE GENOMIC DNA]</scope>
    <source>
        <strain evidence="2">NM-5</strain>
    </source>
</reference>
<evidence type="ECO:0000313" key="1">
    <source>
        <dbReference type="EMBL" id="GAT35393.1"/>
    </source>
</evidence>
<name>A0A146GE33_TERSA</name>
<dbReference type="AlphaFoldDB" id="A0A146GE33"/>
<accession>A0A146GE33</accession>
<dbReference type="InParanoid" id="A0A146GE33"/>
<comment type="caution">
    <text evidence="1">The sequence shown here is derived from an EMBL/GenBank/DDBJ whole genome shotgun (WGS) entry which is preliminary data.</text>
</comment>
<protein>
    <submittedName>
        <fullName evidence="1">Uncharacterized protein</fullName>
    </submittedName>
</protein>
<gene>
    <name evidence="1" type="ORF">TSACC_3458</name>
</gene>
<dbReference type="InterPro" id="IPR049974">
    <property type="entry name" value="Amuc_1099-like"/>
</dbReference>
<keyword evidence="2" id="KW-1185">Reference proteome</keyword>
<evidence type="ECO:0000313" key="2">
    <source>
        <dbReference type="Proteomes" id="UP000076023"/>
    </source>
</evidence>
<sequence>MDWLKKNYERAILAVAILALIGSSVFIVLGSQDFPGTFSSRNSSKRPDNTIKPLPIEALQTASQTVDKPKTWTSHDGSLFISRPYVLLDNELIDPLAAGKDLHAPITNAWLIKYDLPYWEGDIKDQDPDGDRFSNLEEFLNNTDPLDAKSVPPYWTKLRLAKFISKPFRLKFTGTPDEGQTFTINAIDGKSRTQFLQLGQMVEGTPYKLLSYKPSKMTKDEMEVDVSELTIENTETGQKLVLVFRKEANDPTSFGEFSYLYDNSHFTVKKDDEFTLAPQSDRKYKLIDISQSEALIKDLQSGEEHKILPAQ</sequence>
<dbReference type="NCBIfam" id="NF042425">
    <property type="entry name" value="Amuc_1099_fam"/>
    <property type="match status" value="1"/>
</dbReference>
<dbReference type="RefSeq" id="WP_075081207.1">
    <property type="nucleotide sequence ID" value="NZ_BDCO01000003.1"/>
</dbReference>
<organism evidence="1 2">
    <name type="scientific">Terrimicrobium sacchariphilum</name>
    <dbReference type="NCBI Taxonomy" id="690879"/>
    <lineage>
        <taxon>Bacteria</taxon>
        <taxon>Pseudomonadati</taxon>
        <taxon>Verrucomicrobiota</taxon>
        <taxon>Terrimicrobiia</taxon>
        <taxon>Terrimicrobiales</taxon>
        <taxon>Terrimicrobiaceae</taxon>
        <taxon>Terrimicrobium</taxon>
    </lineage>
</organism>
<dbReference type="Proteomes" id="UP000076023">
    <property type="component" value="Unassembled WGS sequence"/>
</dbReference>
<proteinExistence type="predicted"/>
<dbReference type="OrthoDB" id="194897at2"/>
<dbReference type="STRING" id="690879.TSACC_3458"/>